<organism evidence="1 2">
    <name type="scientific">Dehalogenimonas formicexedens</name>
    <dbReference type="NCBI Taxonomy" id="1839801"/>
    <lineage>
        <taxon>Bacteria</taxon>
        <taxon>Bacillati</taxon>
        <taxon>Chloroflexota</taxon>
        <taxon>Dehalococcoidia</taxon>
        <taxon>Dehalococcoidales</taxon>
        <taxon>Dehalococcoidaceae</taxon>
        <taxon>Dehalogenimonas</taxon>
    </lineage>
</organism>
<accession>A0A1P8F8T1</accession>
<name>A0A1P8F8T1_9CHLR</name>
<dbReference type="OrthoDB" id="9789954at2"/>
<dbReference type="EMBL" id="CP018258">
    <property type="protein sequence ID" value="APV44858.1"/>
    <property type="molecule type" value="Genomic_DNA"/>
</dbReference>
<gene>
    <name evidence="1" type="ORF">Dform_01536</name>
</gene>
<dbReference type="Proteomes" id="UP000185934">
    <property type="component" value="Chromosome"/>
</dbReference>
<dbReference type="STRING" id="1839801.Dform_01536"/>
<dbReference type="CDD" id="cd10451">
    <property type="entry name" value="GIY-YIG_LuxR_like"/>
    <property type="match status" value="1"/>
</dbReference>
<evidence type="ECO:0000313" key="2">
    <source>
        <dbReference type="Proteomes" id="UP000185934"/>
    </source>
</evidence>
<dbReference type="InterPro" id="IPR035901">
    <property type="entry name" value="GIY-YIG_endonuc_sf"/>
</dbReference>
<dbReference type="KEGG" id="dfo:Dform_01536"/>
<keyword evidence="2" id="KW-1185">Reference proteome</keyword>
<dbReference type="AlphaFoldDB" id="A0A1P8F8T1"/>
<evidence type="ECO:0000313" key="1">
    <source>
        <dbReference type="EMBL" id="APV44858.1"/>
    </source>
</evidence>
<dbReference type="Gene3D" id="3.40.1440.10">
    <property type="entry name" value="GIY-YIG endonuclease"/>
    <property type="match status" value="1"/>
</dbReference>
<dbReference type="RefSeq" id="WP_076004476.1">
    <property type="nucleotide sequence ID" value="NZ_CP018258.1"/>
</dbReference>
<sequence>MSDKKELINEYKQRKITGGVFRVVNTMNDKYLLDYATDLQAKQNSFNFMVATNASFDYKMDKDWKEFGAQAFRFEVLDSLEKKKDQTQEQFIEDLKMLKGMWGERLGDVLKY</sequence>
<proteinExistence type="predicted"/>
<reference evidence="2" key="1">
    <citation type="submission" date="2016-11" db="EMBL/GenBank/DDBJ databases">
        <title>Dehalogenimonas formicexedens sp. nov., a chlorinated alkane respiring bacterium isolated from contaminated groundwater.</title>
        <authorList>
            <person name="Key T.A."/>
            <person name="Bowman K.S."/>
            <person name="Lee I."/>
            <person name="Chun J."/>
            <person name="Albuquerque L."/>
            <person name="da Costa M.S."/>
            <person name="Rainey F.A."/>
            <person name="Moe W.M."/>
        </authorList>
    </citation>
    <scope>NUCLEOTIDE SEQUENCE [LARGE SCALE GENOMIC DNA]</scope>
    <source>
        <strain evidence="2">NSZ-14</strain>
    </source>
</reference>
<protein>
    <submittedName>
        <fullName evidence="1">Uncharacterized protein</fullName>
    </submittedName>
</protein>